<reference evidence="2 3" key="1">
    <citation type="journal article" date="2005" name="Int. J. Syst. Evol. Microbiol.">
        <title>Halobacillus yeomjeoni sp. nov., isolated from a marine solar saltern in Korea.</title>
        <authorList>
            <person name="Yoon J.H."/>
            <person name="Kang S.J."/>
            <person name="Lee C.H."/>
            <person name="Oh H.W."/>
            <person name="Oh T.K."/>
        </authorList>
    </citation>
    <scope>NUCLEOTIDE SEQUENCE [LARGE SCALE GENOMIC DNA]</scope>
    <source>
        <strain evidence="2 3">KCTC 3957</strain>
    </source>
</reference>
<evidence type="ECO:0000313" key="2">
    <source>
        <dbReference type="EMBL" id="MBH0230401.1"/>
    </source>
</evidence>
<organism evidence="2 3">
    <name type="scientific">Halobacillus yeomjeoni</name>
    <dbReference type="NCBI Taxonomy" id="311194"/>
    <lineage>
        <taxon>Bacteria</taxon>
        <taxon>Bacillati</taxon>
        <taxon>Bacillota</taxon>
        <taxon>Bacilli</taxon>
        <taxon>Bacillales</taxon>
        <taxon>Bacillaceae</taxon>
        <taxon>Halobacillus</taxon>
    </lineage>
</organism>
<gene>
    <name evidence="2" type="ORF">H0267_09280</name>
</gene>
<keyword evidence="3" id="KW-1185">Reference proteome</keyword>
<dbReference type="AlphaFoldDB" id="A0A931MVI0"/>
<keyword evidence="1" id="KW-0812">Transmembrane</keyword>
<proteinExistence type="predicted"/>
<evidence type="ECO:0000313" key="3">
    <source>
        <dbReference type="Proteomes" id="UP000614490"/>
    </source>
</evidence>
<dbReference type="RefSeq" id="WP_197317037.1">
    <property type="nucleotide sequence ID" value="NZ_JADZSC010000002.1"/>
</dbReference>
<protein>
    <submittedName>
        <fullName evidence="2">Uncharacterized protein</fullName>
    </submittedName>
</protein>
<evidence type="ECO:0000256" key="1">
    <source>
        <dbReference type="SAM" id="Phobius"/>
    </source>
</evidence>
<keyword evidence="1" id="KW-1133">Transmembrane helix</keyword>
<sequence length="210" mass="24847">MPFKSTRSTVKIAFFSLLIIVAFILLNSNLHHHFIDILRLITAFILAPLWVLYVNQSQLWFHKRYRWAAGKNAPLTIHTLSFLFGVLISYDLALMISRDFGYFIHFPLLLISSFIYWIPLLIKCRFYKSRPYFHRFIYILITCILFFLYHEGTSYYYQAKPAFGFITMGLTVLLISLYVLIKHWSHDESHIDTRTVKGMVEPLSKQKSSY</sequence>
<feature type="transmembrane region" description="Helical" evidence="1">
    <location>
        <begin position="102"/>
        <end position="120"/>
    </location>
</feature>
<dbReference type="EMBL" id="JADZSC010000002">
    <property type="protein sequence ID" value="MBH0230401.1"/>
    <property type="molecule type" value="Genomic_DNA"/>
</dbReference>
<feature type="transmembrane region" description="Helical" evidence="1">
    <location>
        <begin position="75"/>
        <end position="96"/>
    </location>
</feature>
<feature type="transmembrane region" description="Helical" evidence="1">
    <location>
        <begin position="162"/>
        <end position="181"/>
    </location>
</feature>
<accession>A0A931MVI0</accession>
<name>A0A931MVI0_9BACI</name>
<dbReference type="Proteomes" id="UP000614490">
    <property type="component" value="Unassembled WGS sequence"/>
</dbReference>
<feature type="transmembrane region" description="Helical" evidence="1">
    <location>
        <begin position="37"/>
        <end position="54"/>
    </location>
</feature>
<comment type="caution">
    <text evidence="2">The sequence shown here is derived from an EMBL/GenBank/DDBJ whole genome shotgun (WGS) entry which is preliminary data.</text>
</comment>
<feature type="transmembrane region" description="Helical" evidence="1">
    <location>
        <begin position="132"/>
        <end position="150"/>
    </location>
</feature>
<feature type="transmembrane region" description="Helical" evidence="1">
    <location>
        <begin position="12"/>
        <end position="31"/>
    </location>
</feature>
<keyword evidence="1" id="KW-0472">Membrane</keyword>